<keyword evidence="1" id="KW-0812">Transmembrane</keyword>
<dbReference type="Gene3D" id="1.20.120.1200">
    <property type="entry name" value="NADH-ubiquinone/plastoquinone oxidoreductase chain 6, subunit NuoJ"/>
    <property type="match status" value="1"/>
</dbReference>
<keyword evidence="1" id="KW-0874">Quinone</keyword>
<keyword evidence="1" id="KW-1133">Transmembrane helix</keyword>
<proteinExistence type="inferred from homology"/>
<keyword evidence="4" id="KW-1185">Reference proteome</keyword>
<evidence type="ECO:0000256" key="2">
    <source>
        <dbReference type="SAM" id="MobiDB-lite"/>
    </source>
</evidence>
<dbReference type="Pfam" id="PF00499">
    <property type="entry name" value="Oxidored_q3"/>
    <property type="match status" value="1"/>
</dbReference>
<organism evidence="3 4">
    <name type="scientific">Haloechinothrix salitolerans</name>
    <dbReference type="NCBI Taxonomy" id="926830"/>
    <lineage>
        <taxon>Bacteria</taxon>
        <taxon>Bacillati</taxon>
        <taxon>Actinomycetota</taxon>
        <taxon>Actinomycetes</taxon>
        <taxon>Pseudonocardiales</taxon>
        <taxon>Pseudonocardiaceae</taxon>
        <taxon>Haloechinothrix</taxon>
    </lineage>
</organism>
<dbReference type="EMBL" id="JBHSXX010000001">
    <property type="protein sequence ID" value="MFC6868865.1"/>
    <property type="molecule type" value="Genomic_DNA"/>
</dbReference>
<dbReference type="RefSeq" id="WP_345396914.1">
    <property type="nucleotide sequence ID" value="NZ_BAABLA010000026.1"/>
</dbReference>
<evidence type="ECO:0000313" key="4">
    <source>
        <dbReference type="Proteomes" id="UP001596337"/>
    </source>
</evidence>
<evidence type="ECO:0000256" key="1">
    <source>
        <dbReference type="RuleBase" id="RU004429"/>
    </source>
</evidence>
<feature type="compositionally biased region" description="Basic residues" evidence="2">
    <location>
        <begin position="169"/>
        <end position="178"/>
    </location>
</feature>
<accession>A0ABW2C2M0</accession>
<keyword evidence="1" id="KW-0520">NAD</keyword>
<comment type="catalytic activity">
    <reaction evidence="1">
        <text>a quinone + NADH + 5 H(+)(in) = a quinol + NAD(+) + 4 H(+)(out)</text>
        <dbReference type="Rhea" id="RHEA:57888"/>
        <dbReference type="ChEBI" id="CHEBI:15378"/>
        <dbReference type="ChEBI" id="CHEBI:24646"/>
        <dbReference type="ChEBI" id="CHEBI:57540"/>
        <dbReference type="ChEBI" id="CHEBI:57945"/>
        <dbReference type="ChEBI" id="CHEBI:132124"/>
    </reaction>
</comment>
<reference evidence="4" key="1">
    <citation type="journal article" date="2019" name="Int. J. Syst. Evol. Microbiol.">
        <title>The Global Catalogue of Microorganisms (GCM) 10K type strain sequencing project: providing services to taxonomists for standard genome sequencing and annotation.</title>
        <authorList>
            <consortium name="The Broad Institute Genomics Platform"/>
            <consortium name="The Broad Institute Genome Sequencing Center for Infectious Disease"/>
            <person name="Wu L."/>
            <person name="Ma J."/>
        </authorList>
    </citation>
    <scope>NUCLEOTIDE SEQUENCE [LARGE SCALE GENOMIC DNA]</scope>
    <source>
        <strain evidence="4">KCTC 32255</strain>
    </source>
</reference>
<dbReference type="EC" id="7.1.1.-" evidence="1"/>
<evidence type="ECO:0000313" key="3">
    <source>
        <dbReference type="EMBL" id="MFC6868865.1"/>
    </source>
</evidence>
<dbReference type="InterPro" id="IPR001457">
    <property type="entry name" value="NADH_UbQ/plastoQ_OxRdtase_su6"/>
</dbReference>
<name>A0ABW2C2M0_9PSEU</name>
<keyword evidence="1" id="KW-0472">Membrane</keyword>
<feature type="transmembrane region" description="Helical" evidence="1">
    <location>
        <begin position="142"/>
        <end position="163"/>
    </location>
</feature>
<sequence>MLAELIAFLVLGVLAVVTGALVFRVDSMARATYLLFASFACVAGVMLLLDLAYLGTLTILMMVMEMAIMGVFMVMFMMNPGGLEPMSMLHNRTGALVISGGVFAGLVAAVLLVPWPRRPEPTTSPGGDATRQLGTALMGESMLAMMVVGVALFATIIAATVLATTRGRYGRASHHPARRQGTVDASHHEPSTATHTHGEHS</sequence>
<dbReference type="InterPro" id="IPR042106">
    <property type="entry name" value="Nuo/plastoQ_OxRdtase_6_NuoJ"/>
</dbReference>
<comment type="similarity">
    <text evidence="1">Belongs to the complex I subunit 6 family.</text>
</comment>
<gene>
    <name evidence="3" type="ORF">ACFQGD_17115</name>
</gene>
<comment type="function">
    <text evidence="1">NDH-1 shuttles electrons from NADH, via FMN and iron-sulfur (Fe-S) centers, to quinones in the respiratory chain. Couples the redox reaction to proton translocation (for every two electrons transferred, four hydrogen ions are translocated across the cytoplasmic membrane), and thus conserves the redox energy in a proton gradient.</text>
</comment>
<dbReference type="Proteomes" id="UP001596337">
    <property type="component" value="Unassembled WGS sequence"/>
</dbReference>
<feature type="region of interest" description="Disordered" evidence="2">
    <location>
        <begin position="169"/>
        <end position="201"/>
    </location>
</feature>
<feature type="transmembrane region" description="Helical" evidence="1">
    <location>
        <begin position="59"/>
        <end position="83"/>
    </location>
</feature>
<feature type="transmembrane region" description="Helical" evidence="1">
    <location>
        <begin position="32"/>
        <end position="53"/>
    </location>
</feature>
<feature type="transmembrane region" description="Helical" evidence="1">
    <location>
        <begin position="6"/>
        <end position="25"/>
    </location>
</feature>
<comment type="subcellular location">
    <subcellularLocation>
        <location evidence="1">Cell membrane</location>
        <topology evidence="1">Multi-pass membrane protein</topology>
    </subcellularLocation>
</comment>
<feature type="compositionally biased region" description="Basic and acidic residues" evidence="2">
    <location>
        <begin position="185"/>
        <end position="201"/>
    </location>
</feature>
<keyword evidence="1" id="KW-1003">Cell membrane</keyword>
<protein>
    <recommendedName>
        <fullName evidence="1">NADH-quinone oxidoreductase subunit J</fullName>
        <ecNumber evidence="1">7.1.1.-</ecNumber>
    </recommendedName>
</protein>
<comment type="caution">
    <text evidence="3">The sequence shown here is derived from an EMBL/GenBank/DDBJ whole genome shotgun (WGS) entry which is preliminary data.</text>
</comment>
<feature type="transmembrane region" description="Helical" evidence="1">
    <location>
        <begin position="95"/>
        <end position="115"/>
    </location>
</feature>